<proteinExistence type="predicted"/>
<evidence type="ECO:0000313" key="1">
    <source>
        <dbReference type="EMBL" id="MCU9840362.1"/>
    </source>
</evidence>
<keyword evidence="2" id="KW-1185">Reference proteome</keyword>
<dbReference type="EMBL" id="JAOVQN010000035">
    <property type="protein sequence ID" value="MCU9840362.1"/>
    <property type="molecule type" value="Genomic_DNA"/>
</dbReference>
<sequence>GHRTVLTSRAIRAFFPCKADVIHTGLFCLSLMQQYLHFLGHQVSKTIAAMQRKLLNRTLVASQIVKT</sequence>
<organism evidence="1 2">
    <name type="scientific">Ruegeria marisflavi</name>
    <dbReference type="NCBI Taxonomy" id="2984152"/>
    <lineage>
        <taxon>Bacteria</taxon>
        <taxon>Pseudomonadati</taxon>
        <taxon>Pseudomonadota</taxon>
        <taxon>Alphaproteobacteria</taxon>
        <taxon>Rhodobacterales</taxon>
        <taxon>Roseobacteraceae</taxon>
        <taxon>Ruegeria</taxon>
    </lineage>
</organism>
<gene>
    <name evidence="1" type="ORF">OEZ49_21645</name>
</gene>
<reference evidence="1 2" key="1">
    <citation type="submission" date="2022-10" db="EMBL/GenBank/DDBJ databases">
        <title>Ruegeria sp. nov., isolated from ocean surface water.</title>
        <authorList>
            <person name="He W."/>
            <person name="Wang L."/>
            <person name="Zhang D.-F."/>
        </authorList>
    </citation>
    <scope>NUCLEOTIDE SEQUENCE [LARGE SCALE GENOMIC DNA]</scope>
    <source>
        <strain evidence="1 2">WL0004</strain>
    </source>
</reference>
<dbReference type="RefSeq" id="WP_263390234.1">
    <property type="nucleotide sequence ID" value="NZ_JAOVQN010000035.1"/>
</dbReference>
<evidence type="ECO:0000313" key="2">
    <source>
        <dbReference type="Proteomes" id="UP001321014"/>
    </source>
</evidence>
<feature type="non-terminal residue" evidence="1">
    <location>
        <position position="1"/>
    </location>
</feature>
<accession>A0ABT2WWU8</accession>
<name>A0ABT2WWU8_9RHOB</name>
<dbReference type="Proteomes" id="UP001321014">
    <property type="component" value="Unassembled WGS sequence"/>
</dbReference>
<protein>
    <submittedName>
        <fullName evidence="1">Uncharacterized protein</fullName>
    </submittedName>
</protein>
<comment type="caution">
    <text evidence="1">The sequence shown here is derived from an EMBL/GenBank/DDBJ whole genome shotgun (WGS) entry which is preliminary data.</text>
</comment>